<evidence type="ECO:0000256" key="4">
    <source>
        <dbReference type="ARBA" id="ARBA00022475"/>
    </source>
</evidence>
<dbReference type="GO" id="GO:0043190">
    <property type="term" value="C:ATP-binding cassette (ABC) transporter complex"/>
    <property type="evidence" value="ECO:0007669"/>
    <property type="project" value="InterPro"/>
</dbReference>
<evidence type="ECO:0000256" key="1">
    <source>
        <dbReference type="ARBA" id="ARBA00004651"/>
    </source>
</evidence>
<evidence type="ECO:0000313" key="13">
    <source>
        <dbReference type="EMBL" id="TRD22417.1"/>
    </source>
</evidence>
<comment type="similarity">
    <text evidence="2 11">Belongs to the ABC-2 integral membrane protein family.</text>
</comment>
<dbReference type="Pfam" id="PF01061">
    <property type="entry name" value="ABC2_membrane"/>
    <property type="match status" value="1"/>
</dbReference>
<name>A0A547Q7Q0_9RHOB</name>
<comment type="subcellular location">
    <subcellularLocation>
        <location evidence="11">Cell inner membrane</location>
        <topology evidence="11">Multi-pass membrane protein</topology>
    </subcellularLocation>
    <subcellularLocation>
        <location evidence="1">Cell membrane</location>
        <topology evidence="1">Multi-pass membrane protein</topology>
    </subcellularLocation>
</comment>
<dbReference type="PROSITE" id="PS51012">
    <property type="entry name" value="ABC_TM2"/>
    <property type="match status" value="1"/>
</dbReference>
<dbReference type="InterPro" id="IPR013525">
    <property type="entry name" value="ABC2_TM"/>
</dbReference>
<gene>
    <name evidence="13" type="ORF">FEV53_04995</name>
</gene>
<accession>A0A547Q7Q0</accession>
<evidence type="ECO:0000259" key="12">
    <source>
        <dbReference type="PROSITE" id="PS51012"/>
    </source>
</evidence>
<evidence type="ECO:0000256" key="9">
    <source>
        <dbReference type="ARBA" id="ARBA00023047"/>
    </source>
</evidence>
<dbReference type="EMBL" id="VFSV01000006">
    <property type="protein sequence ID" value="TRD22417.1"/>
    <property type="molecule type" value="Genomic_DNA"/>
</dbReference>
<protein>
    <recommendedName>
        <fullName evidence="11">Transport permease protein</fullName>
    </recommendedName>
</protein>
<dbReference type="PANTHER" id="PTHR30413:SF10">
    <property type="entry name" value="CAPSULE POLYSACCHARIDE EXPORT INNER-MEMBRANE PROTEIN CTRC"/>
    <property type="match status" value="1"/>
</dbReference>
<keyword evidence="9" id="KW-0625">Polysaccharide transport</keyword>
<dbReference type="Proteomes" id="UP000318590">
    <property type="component" value="Unassembled WGS sequence"/>
</dbReference>
<feature type="transmembrane region" description="Helical" evidence="11">
    <location>
        <begin position="181"/>
        <end position="202"/>
    </location>
</feature>
<evidence type="ECO:0000256" key="5">
    <source>
        <dbReference type="ARBA" id="ARBA00022597"/>
    </source>
</evidence>
<keyword evidence="3 11" id="KW-0813">Transport</keyword>
<dbReference type="GO" id="GO:0015774">
    <property type="term" value="P:polysaccharide transport"/>
    <property type="evidence" value="ECO:0007669"/>
    <property type="project" value="UniProtKB-KW"/>
</dbReference>
<evidence type="ECO:0000256" key="11">
    <source>
        <dbReference type="RuleBase" id="RU361157"/>
    </source>
</evidence>
<keyword evidence="5" id="KW-0762">Sugar transport</keyword>
<dbReference type="PANTHER" id="PTHR30413">
    <property type="entry name" value="INNER MEMBRANE TRANSPORT PERMEASE"/>
    <property type="match status" value="1"/>
</dbReference>
<evidence type="ECO:0000256" key="6">
    <source>
        <dbReference type="ARBA" id="ARBA00022692"/>
    </source>
</evidence>
<feature type="transmembrane region" description="Helical" evidence="11">
    <location>
        <begin position="242"/>
        <end position="260"/>
    </location>
</feature>
<feature type="transmembrane region" description="Helical" evidence="11">
    <location>
        <begin position="117"/>
        <end position="142"/>
    </location>
</feature>
<sequence>MSDDAALPGALPPRQRSVSAMRSISALILREMESVYGRSPGGYVWAVAEPVAGVLLMTVIFSLVLRAPSLGSDFAMFYATGFLPFVAYQTISSATMNALKFARQLLEYPAVTFMDAVLARFILNVMTTTLVGVIVILAIIELNDLNPIIRWESVLLAALMTVSLAFGVGVFNCYMATRFELWGRLWSVVSRPLLIISAVLFIPEDLPSGLRGYLMYNPLAHITSEMRRGWYGTYEAQLVDPVYVFGIALGLAVVGCFLLLHHHRDAMNR</sequence>
<comment type="caution">
    <text evidence="13">The sequence shown here is derived from an EMBL/GenBank/DDBJ whole genome shotgun (WGS) entry which is preliminary data.</text>
</comment>
<dbReference type="RefSeq" id="WP_142833718.1">
    <property type="nucleotide sequence ID" value="NZ_VFSV01000006.1"/>
</dbReference>
<feature type="transmembrane region" description="Helical" evidence="11">
    <location>
        <begin position="154"/>
        <end position="174"/>
    </location>
</feature>
<keyword evidence="7" id="KW-0972">Capsule biogenesis/degradation</keyword>
<dbReference type="GO" id="GO:0140359">
    <property type="term" value="F:ABC-type transporter activity"/>
    <property type="evidence" value="ECO:0007669"/>
    <property type="project" value="InterPro"/>
</dbReference>
<dbReference type="InterPro" id="IPR047817">
    <property type="entry name" value="ABC2_TM_bact-type"/>
</dbReference>
<keyword evidence="4 11" id="KW-1003">Cell membrane</keyword>
<dbReference type="AlphaFoldDB" id="A0A547Q7Q0"/>
<evidence type="ECO:0000256" key="7">
    <source>
        <dbReference type="ARBA" id="ARBA00022903"/>
    </source>
</evidence>
<dbReference type="InterPro" id="IPR000412">
    <property type="entry name" value="ABC_2_transport"/>
</dbReference>
<keyword evidence="14" id="KW-1185">Reference proteome</keyword>
<evidence type="ECO:0000256" key="2">
    <source>
        <dbReference type="ARBA" id="ARBA00007783"/>
    </source>
</evidence>
<keyword evidence="6 11" id="KW-0812">Transmembrane</keyword>
<organism evidence="13 14">
    <name type="scientific">Palleronia caenipelagi</name>
    <dbReference type="NCBI Taxonomy" id="2489174"/>
    <lineage>
        <taxon>Bacteria</taxon>
        <taxon>Pseudomonadati</taxon>
        <taxon>Pseudomonadota</taxon>
        <taxon>Alphaproteobacteria</taxon>
        <taxon>Rhodobacterales</taxon>
        <taxon>Roseobacteraceae</taxon>
        <taxon>Palleronia</taxon>
    </lineage>
</organism>
<dbReference type="PRINTS" id="PR00164">
    <property type="entry name" value="ABC2TRNSPORT"/>
</dbReference>
<proteinExistence type="inferred from homology"/>
<keyword evidence="10 11" id="KW-0472">Membrane</keyword>
<keyword evidence="8 11" id="KW-1133">Transmembrane helix</keyword>
<evidence type="ECO:0000256" key="3">
    <source>
        <dbReference type="ARBA" id="ARBA00022448"/>
    </source>
</evidence>
<dbReference type="OrthoDB" id="8479094at2"/>
<evidence type="ECO:0000313" key="14">
    <source>
        <dbReference type="Proteomes" id="UP000318590"/>
    </source>
</evidence>
<evidence type="ECO:0000256" key="10">
    <source>
        <dbReference type="ARBA" id="ARBA00023136"/>
    </source>
</evidence>
<dbReference type="GO" id="GO:0015920">
    <property type="term" value="P:lipopolysaccharide transport"/>
    <property type="evidence" value="ECO:0007669"/>
    <property type="project" value="TreeGrafter"/>
</dbReference>
<feature type="domain" description="ABC transmembrane type-2" evidence="12">
    <location>
        <begin position="41"/>
        <end position="262"/>
    </location>
</feature>
<evidence type="ECO:0000256" key="8">
    <source>
        <dbReference type="ARBA" id="ARBA00022989"/>
    </source>
</evidence>
<feature type="transmembrane region" description="Helical" evidence="11">
    <location>
        <begin position="76"/>
        <end position="96"/>
    </location>
</feature>
<feature type="transmembrane region" description="Helical" evidence="11">
    <location>
        <begin position="42"/>
        <end position="64"/>
    </location>
</feature>
<reference evidence="13 14" key="1">
    <citation type="submission" date="2019-06" db="EMBL/GenBank/DDBJ databases">
        <title>Paenimaribius caenipelagi gen. nov., sp. nov., isolated from a tidal flat.</title>
        <authorList>
            <person name="Yoon J.-H."/>
        </authorList>
    </citation>
    <scope>NUCLEOTIDE SEQUENCE [LARGE SCALE GENOMIC DNA]</scope>
    <source>
        <strain evidence="13 14">JBTF-M29</strain>
    </source>
</reference>